<comment type="caution">
    <text evidence="2">The sequence shown here is derived from an EMBL/GenBank/DDBJ whole genome shotgun (WGS) entry which is preliminary data.</text>
</comment>
<keyword evidence="3" id="KW-1185">Reference proteome</keyword>
<evidence type="ECO:0000259" key="1">
    <source>
        <dbReference type="PROSITE" id="PS50181"/>
    </source>
</evidence>
<protein>
    <recommendedName>
        <fullName evidence="1">F-box domain-containing protein</fullName>
    </recommendedName>
</protein>
<gene>
    <name evidence="2" type="ORF">FLONG3_4953</name>
</gene>
<dbReference type="InterPro" id="IPR001810">
    <property type="entry name" value="F-box_dom"/>
</dbReference>
<dbReference type="OrthoDB" id="5422579at2759"/>
<organism evidence="2 3">
    <name type="scientific">Fusarium longipes</name>
    <dbReference type="NCBI Taxonomy" id="694270"/>
    <lineage>
        <taxon>Eukaryota</taxon>
        <taxon>Fungi</taxon>
        <taxon>Dikarya</taxon>
        <taxon>Ascomycota</taxon>
        <taxon>Pezizomycotina</taxon>
        <taxon>Sordariomycetes</taxon>
        <taxon>Hypocreomycetidae</taxon>
        <taxon>Hypocreales</taxon>
        <taxon>Nectriaceae</taxon>
        <taxon>Fusarium</taxon>
    </lineage>
</organism>
<name>A0A395SWK3_9HYPO</name>
<feature type="domain" description="F-box" evidence="1">
    <location>
        <begin position="9"/>
        <end position="57"/>
    </location>
</feature>
<evidence type="ECO:0000313" key="2">
    <source>
        <dbReference type="EMBL" id="RGP76870.1"/>
    </source>
</evidence>
<evidence type="ECO:0000313" key="3">
    <source>
        <dbReference type="Proteomes" id="UP000266234"/>
    </source>
</evidence>
<dbReference type="PROSITE" id="PS50181">
    <property type="entry name" value="FBOX"/>
    <property type="match status" value="1"/>
</dbReference>
<dbReference type="EMBL" id="PXOG01000104">
    <property type="protein sequence ID" value="RGP76870.1"/>
    <property type="molecule type" value="Genomic_DNA"/>
</dbReference>
<proteinExistence type="predicted"/>
<dbReference type="AlphaFoldDB" id="A0A395SWK3"/>
<dbReference type="STRING" id="694270.A0A395SWK3"/>
<accession>A0A395SWK3</accession>
<sequence>METLASKTRLGLLQLPTELYNGILAHLDKDSLDSLRATCSTLKRVIPFSINRVFVSANSLNIKVFREIADSETYRHDITEIIWDDARLSTGPEDQVERNRFWYSGGPDDIMTENGCPLWFQARRLDSEEPGWNDQNTIPTFDSLDLEESWDYYKDLLEDQRKILESNDDIKAFKYGLKQFPNLKRVTVTPSAHGRIGQPMFRTPMIRDFPHGLDYPLPKEWPCTTFEEPIDEHPWMPDEAIPIPDQECYWMYRCNPEEYRAKWRGFRVVTRALVECGKDHNVTELMIGGTEIGTGVNCRVFDQRCQEYDDLVTLLQRPGFRRLDLDLFTGMNEHHNWVSYRSGLLRDALAQAKDLEHISLRTTTDIAGQIDSDNFWEFSFPLRTIFPVENWPNLQHFGMCNMFVRQDDLMSILVALPNSLRSVELSRLTWASLDDGYGRLLEEMRTRLDWRLRPVEKRPRVRMSISTDGVLLEFGHYIEIDDMVHSFLYSDGHNPFPRHYDTSIDRGEGAVERDLFNLEFRAHYE</sequence>
<reference evidence="2 3" key="1">
    <citation type="journal article" date="2018" name="PLoS Pathog.">
        <title>Evolution of structural diversity of trichothecenes, a family of toxins produced by plant pathogenic and entomopathogenic fungi.</title>
        <authorList>
            <person name="Proctor R.H."/>
            <person name="McCormick S.P."/>
            <person name="Kim H.S."/>
            <person name="Cardoza R.E."/>
            <person name="Stanley A.M."/>
            <person name="Lindo L."/>
            <person name="Kelly A."/>
            <person name="Brown D.W."/>
            <person name="Lee T."/>
            <person name="Vaughan M.M."/>
            <person name="Alexander N.J."/>
            <person name="Busman M."/>
            <person name="Gutierrez S."/>
        </authorList>
    </citation>
    <scope>NUCLEOTIDE SEQUENCE [LARGE SCALE GENOMIC DNA]</scope>
    <source>
        <strain evidence="2 3">NRRL 20695</strain>
    </source>
</reference>
<dbReference type="Proteomes" id="UP000266234">
    <property type="component" value="Unassembled WGS sequence"/>
</dbReference>